<proteinExistence type="inferred from homology"/>
<comment type="caution">
    <text evidence="6">The sequence shown here is derived from an EMBL/GenBank/DDBJ whole genome shotgun (WGS) entry which is preliminary data.</text>
</comment>
<gene>
    <name evidence="6" type="ORF">FDT80_11820</name>
</gene>
<name>A0A5S3PFW5_9RHOB</name>
<reference evidence="6 7" key="1">
    <citation type="submission" date="2019-05" db="EMBL/GenBank/DDBJ databases">
        <title>Sulfitobacter sabulilitoris sp. nov., isolated from a marine sand.</title>
        <authorList>
            <person name="Yoon J.-H."/>
        </authorList>
    </citation>
    <scope>NUCLEOTIDE SEQUENCE [LARGE SCALE GENOMIC DNA]</scope>
    <source>
        <strain evidence="6 7">HSMS-29</strain>
    </source>
</reference>
<evidence type="ECO:0000256" key="5">
    <source>
        <dbReference type="ARBA" id="ARBA00024029"/>
    </source>
</evidence>
<dbReference type="OrthoDB" id="9801445at2"/>
<dbReference type="GO" id="GO:0046872">
    <property type="term" value="F:metal ion binding"/>
    <property type="evidence" value="ECO:0007669"/>
    <property type="project" value="UniProtKB-KW"/>
</dbReference>
<dbReference type="Proteomes" id="UP000309550">
    <property type="component" value="Unassembled WGS sequence"/>
</dbReference>
<evidence type="ECO:0000256" key="4">
    <source>
        <dbReference type="ARBA" id="ARBA00022833"/>
    </source>
</evidence>
<dbReference type="RefSeq" id="WP_138662470.1">
    <property type="nucleotide sequence ID" value="NZ_VANS01000002.1"/>
</dbReference>
<comment type="cofactor">
    <cofactor evidence="1">
        <name>Zn(2+)</name>
        <dbReference type="ChEBI" id="CHEBI:29105"/>
    </cofactor>
</comment>
<keyword evidence="7" id="KW-1185">Reference proteome</keyword>
<evidence type="ECO:0000256" key="1">
    <source>
        <dbReference type="ARBA" id="ARBA00001947"/>
    </source>
</evidence>
<keyword evidence="4" id="KW-0862">Zinc</keyword>
<evidence type="ECO:0000313" key="7">
    <source>
        <dbReference type="Proteomes" id="UP000309550"/>
    </source>
</evidence>
<keyword evidence="3" id="KW-0378">Hydrolase</keyword>
<dbReference type="Pfam" id="PF02633">
    <property type="entry name" value="Creatininase"/>
    <property type="match status" value="1"/>
</dbReference>
<dbReference type="PANTHER" id="PTHR35005:SF1">
    <property type="entry name" value="2-AMINO-5-FORMYLAMINO-6-RIBOSYLAMINOPYRIMIDIN-4(3H)-ONE 5'-MONOPHOSPHATE DEFORMYLASE"/>
    <property type="match status" value="1"/>
</dbReference>
<dbReference type="GO" id="GO:0016811">
    <property type="term" value="F:hydrolase activity, acting on carbon-nitrogen (but not peptide) bonds, in linear amides"/>
    <property type="evidence" value="ECO:0007669"/>
    <property type="project" value="TreeGrafter"/>
</dbReference>
<evidence type="ECO:0000313" key="6">
    <source>
        <dbReference type="EMBL" id="TMM52928.1"/>
    </source>
</evidence>
<dbReference type="AlphaFoldDB" id="A0A5S3PFW5"/>
<evidence type="ECO:0000256" key="3">
    <source>
        <dbReference type="ARBA" id="ARBA00022801"/>
    </source>
</evidence>
<comment type="similarity">
    <text evidence="5">Belongs to the creatininase superfamily.</text>
</comment>
<sequence length="261" mass="27315">MTQAYWADLAAPAFRALPRDTIAVLPLGATEQHGPHLPLSVDRDLTDGVITAMWPNLTPRQSVLVLPTVAIGKSDEHMGFPGTLSLGATTLLAVLGDIMDGIARAGVTRVLCLNGHGGNTAILEIAVRAARVDHGLVAAHASWFAFAGDLSGFADVAHDLHAGEIETSAMLALRPDRVNMDLAQDFTAGMAAWEAANHLTGLTGQAARPGWVIEDLNPDGACGDASAATARKGARLIETAGQELARYLADFATFDLPGRAR</sequence>
<dbReference type="InterPro" id="IPR003785">
    <property type="entry name" value="Creatininase/forma_Hydrolase"/>
</dbReference>
<dbReference type="GO" id="GO:0009231">
    <property type="term" value="P:riboflavin biosynthetic process"/>
    <property type="evidence" value="ECO:0007669"/>
    <property type="project" value="TreeGrafter"/>
</dbReference>
<protein>
    <submittedName>
        <fullName evidence="6">Creatininase family protein</fullName>
    </submittedName>
</protein>
<dbReference type="InterPro" id="IPR024087">
    <property type="entry name" value="Creatininase-like_sf"/>
</dbReference>
<dbReference type="EMBL" id="VANS01000002">
    <property type="protein sequence ID" value="TMM52928.1"/>
    <property type="molecule type" value="Genomic_DNA"/>
</dbReference>
<accession>A0A5S3PFW5</accession>
<keyword evidence="2" id="KW-0479">Metal-binding</keyword>
<dbReference type="Gene3D" id="3.40.50.10310">
    <property type="entry name" value="Creatininase"/>
    <property type="match status" value="1"/>
</dbReference>
<dbReference type="SUPFAM" id="SSF102215">
    <property type="entry name" value="Creatininase"/>
    <property type="match status" value="1"/>
</dbReference>
<organism evidence="6 7">
    <name type="scientific">Sulfitobacter sabulilitoris</name>
    <dbReference type="NCBI Taxonomy" id="2562655"/>
    <lineage>
        <taxon>Bacteria</taxon>
        <taxon>Pseudomonadati</taxon>
        <taxon>Pseudomonadota</taxon>
        <taxon>Alphaproteobacteria</taxon>
        <taxon>Rhodobacterales</taxon>
        <taxon>Roseobacteraceae</taxon>
        <taxon>Sulfitobacter</taxon>
    </lineage>
</organism>
<dbReference type="PANTHER" id="PTHR35005">
    <property type="entry name" value="3-DEHYDRO-SCYLLO-INOSOSE HYDROLASE"/>
    <property type="match status" value="1"/>
</dbReference>
<evidence type="ECO:0000256" key="2">
    <source>
        <dbReference type="ARBA" id="ARBA00022723"/>
    </source>
</evidence>